<dbReference type="Gene3D" id="1.10.10.60">
    <property type="entry name" value="Homeodomain-like"/>
    <property type="match status" value="1"/>
</dbReference>
<keyword evidence="3" id="KW-0804">Transcription</keyword>
<organism evidence="5 6">
    <name type="scientific">Myroides albus</name>
    <dbReference type="NCBI Taxonomy" id="2562892"/>
    <lineage>
        <taxon>Bacteria</taxon>
        <taxon>Pseudomonadati</taxon>
        <taxon>Bacteroidota</taxon>
        <taxon>Flavobacteriia</taxon>
        <taxon>Flavobacteriales</taxon>
        <taxon>Flavobacteriaceae</taxon>
        <taxon>Myroides</taxon>
    </lineage>
</organism>
<evidence type="ECO:0000256" key="3">
    <source>
        <dbReference type="ARBA" id="ARBA00023163"/>
    </source>
</evidence>
<dbReference type="RefSeq" id="WP_155092782.1">
    <property type="nucleotide sequence ID" value="NZ_CP102754.1"/>
</dbReference>
<evidence type="ECO:0000256" key="1">
    <source>
        <dbReference type="ARBA" id="ARBA00023015"/>
    </source>
</evidence>
<name>A0A6I3LQ28_9FLAO</name>
<evidence type="ECO:0000313" key="5">
    <source>
        <dbReference type="EMBL" id="MTG98761.1"/>
    </source>
</evidence>
<sequence>MTPVDNINNYSIKELLDILGRDYQESGIYIDFHSSFSENPLKYPYRSNNFTLLLINQGQINLEINLIKYTLLENTITIIPPQMVIHFRQFSDNINFTAISFDKSFAFENTHSQNEKSTFILLAPNTVNKLSLNQEQKNNIHNLCTLIDRKNNQKSHLTNRQVAIKHLFSLLLLELLDTSQYNYNTLKRNLSRKEILTIKFLELLQKHFKTERLISYYASSLCVSESYLSKVVKEITSKTIGQIIDDAIIVEAQLLLSNTSLSISEVSDILQFNSTSFFGKFFKRKVGCSPRLYRKGLL</sequence>
<dbReference type="Proteomes" id="UP000438760">
    <property type="component" value="Unassembled WGS sequence"/>
</dbReference>
<dbReference type="GO" id="GO:0003700">
    <property type="term" value="F:DNA-binding transcription factor activity"/>
    <property type="evidence" value="ECO:0007669"/>
    <property type="project" value="InterPro"/>
</dbReference>
<accession>A0A6I3LQ28</accession>
<reference evidence="5 6" key="1">
    <citation type="submission" date="2019-11" db="EMBL/GenBank/DDBJ databases">
        <title>Genome of Strain BIT-d1.</title>
        <authorList>
            <person name="Yang Y."/>
        </authorList>
    </citation>
    <scope>NUCLEOTIDE SEQUENCE [LARGE SCALE GENOMIC DNA]</scope>
    <source>
        <strain evidence="5 6">BIT-d1</strain>
    </source>
</reference>
<dbReference type="InterPro" id="IPR018060">
    <property type="entry name" value="HTH_AraC"/>
</dbReference>
<proteinExistence type="predicted"/>
<keyword evidence="1" id="KW-0805">Transcription regulation</keyword>
<evidence type="ECO:0000313" key="6">
    <source>
        <dbReference type="Proteomes" id="UP000438760"/>
    </source>
</evidence>
<dbReference type="SMART" id="SM00342">
    <property type="entry name" value="HTH_ARAC"/>
    <property type="match status" value="1"/>
</dbReference>
<evidence type="ECO:0000259" key="4">
    <source>
        <dbReference type="PROSITE" id="PS01124"/>
    </source>
</evidence>
<dbReference type="AlphaFoldDB" id="A0A6I3LQ28"/>
<comment type="caution">
    <text evidence="5">The sequence shown here is derived from an EMBL/GenBank/DDBJ whole genome shotgun (WGS) entry which is preliminary data.</text>
</comment>
<keyword evidence="2" id="KW-0238">DNA-binding</keyword>
<feature type="domain" description="HTH araC/xylS-type" evidence="4">
    <location>
        <begin position="198"/>
        <end position="296"/>
    </location>
</feature>
<gene>
    <name evidence="5" type="ORF">GJV76_11575</name>
</gene>
<dbReference type="PROSITE" id="PS01124">
    <property type="entry name" value="HTH_ARAC_FAMILY_2"/>
    <property type="match status" value="1"/>
</dbReference>
<dbReference type="PANTHER" id="PTHR43280:SF32">
    <property type="entry name" value="TRANSCRIPTIONAL REGULATORY PROTEIN"/>
    <property type="match status" value="1"/>
</dbReference>
<dbReference type="PANTHER" id="PTHR43280">
    <property type="entry name" value="ARAC-FAMILY TRANSCRIPTIONAL REGULATOR"/>
    <property type="match status" value="1"/>
</dbReference>
<dbReference type="GO" id="GO:0043565">
    <property type="term" value="F:sequence-specific DNA binding"/>
    <property type="evidence" value="ECO:0007669"/>
    <property type="project" value="InterPro"/>
</dbReference>
<keyword evidence="6" id="KW-1185">Reference proteome</keyword>
<evidence type="ECO:0000256" key="2">
    <source>
        <dbReference type="ARBA" id="ARBA00023125"/>
    </source>
</evidence>
<protein>
    <submittedName>
        <fullName evidence="5">Helix-turn-helix domain-containing protein</fullName>
    </submittedName>
</protein>
<dbReference type="SUPFAM" id="SSF46689">
    <property type="entry name" value="Homeodomain-like"/>
    <property type="match status" value="1"/>
</dbReference>
<dbReference type="Pfam" id="PF12833">
    <property type="entry name" value="HTH_18"/>
    <property type="match status" value="1"/>
</dbReference>
<dbReference type="EMBL" id="WMJX01000028">
    <property type="protein sequence ID" value="MTG98761.1"/>
    <property type="molecule type" value="Genomic_DNA"/>
</dbReference>
<dbReference type="InterPro" id="IPR009057">
    <property type="entry name" value="Homeodomain-like_sf"/>
</dbReference>
<dbReference type="OrthoDB" id="632644at2"/>